<feature type="transmembrane region" description="Helical" evidence="1">
    <location>
        <begin position="39"/>
        <end position="60"/>
    </location>
</feature>
<keyword evidence="1" id="KW-0472">Membrane</keyword>
<dbReference type="Proteomes" id="UP001575181">
    <property type="component" value="Unassembled WGS sequence"/>
</dbReference>
<evidence type="ECO:0000313" key="3">
    <source>
        <dbReference type="Proteomes" id="UP001575181"/>
    </source>
</evidence>
<protein>
    <recommendedName>
        <fullName evidence="4">PEP-CTERM protein-sorting domain-containing protein</fullName>
    </recommendedName>
</protein>
<feature type="transmembrane region" description="Helical" evidence="1">
    <location>
        <begin position="12"/>
        <end position="33"/>
    </location>
</feature>
<dbReference type="RefSeq" id="WP_373654317.1">
    <property type="nucleotide sequence ID" value="NZ_JBGUAW010000001.1"/>
</dbReference>
<gene>
    <name evidence="2" type="ORF">ACERLL_01665</name>
</gene>
<accession>A0ABV4TSQ5</accession>
<keyword evidence="1" id="KW-1133">Transmembrane helix</keyword>
<evidence type="ECO:0000313" key="2">
    <source>
        <dbReference type="EMBL" id="MFA9459533.1"/>
    </source>
</evidence>
<proteinExistence type="predicted"/>
<reference evidence="2 3" key="1">
    <citation type="submission" date="2024-08" db="EMBL/GenBank/DDBJ databases">
        <title>Whole-genome sequencing of halo(alkali)philic microorganisms from hypersaline lakes.</title>
        <authorList>
            <person name="Sorokin D.Y."/>
            <person name="Merkel A.Y."/>
            <person name="Messina E."/>
            <person name="Yakimov M."/>
        </authorList>
    </citation>
    <scope>NUCLEOTIDE SEQUENCE [LARGE SCALE GENOMIC DNA]</scope>
    <source>
        <strain evidence="2 3">Cl-TMA</strain>
    </source>
</reference>
<organism evidence="2 3">
    <name type="scientific">Thiohalorhabdus methylotrophus</name>
    <dbReference type="NCBI Taxonomy" id="3242694"/>
    <lineage>
        <taxon>Bacteria</taxon>
        <taxon>Pseudomonadati</taxon>
        <taxon>Pseudomonadota</taxon>
        <taxon>Gammaproteobacteria</taxon>
        <taxon>Thiohalorhabdales</taxon>
        <taxon>Thiohalorhabdaceae</taxon>
        <taxon>Thiohalorhabdus</taxon>
    </lineage>
</organism>
<evidence type="ECO:0000256" key="1">
    <source>
        <dbReference type="SAM" id="Phobius"/>
    </source>
</evidence>
<dbReference type="EMBL" id="JBGUAW010000001">
    <property type="protein sequence ID" value="MFA9459533.1"/>
    <property type="molecule type" value="Genomic_DNA"/>
</dbReference>
<sequence>MNIESSFVRHGLRAVGTFGMAGIPALASASAAIEEPIDLPTPSVLALAIAGGAAAGYATYRNRKK</sequence>
<keyword evidence="3" id="KW-1185">Reference proteome</keyword>
<evidence type="ECO:0008006" key="4">
    <source>
        <dbReference type="Google" id="ProtNLM"/>
    </source>
</evidence>
<name>A0ABV4TSQ5_9GAMM</name>
<comment type="caution">
    <text evidence="2">The sequence shown here is derived from an EMBL/GenBank/DDBJ whole genome shotgun (WGS) entry which is preliminary data.</text>
</comment>
<keyword evidence="1" id="KW-0812">Transmembrane</keyword>